<name>A0A2A9EZH0_9MICO</name>
<dbReference type="EMBL" id="PDJJ01000001">
    <property type="protein sequence ID" value="PFG44268.1"/>
    <property type="molecule type" value="Genomic_DNA"/>
</dbReference>
<keyword evidence="3" id="KW-0865">Zymogen</keyword>
<dbReference type="Gene3D" id="1.10.1400.10">
    <property type="match status" value="1"/>
</dbReference>
<dbReference type="Gene3D" id="1.10.439.10">
    <property type="entry name" value="Penicillin Amidohydrolase, domain 1"/>
    <property type="match status" value="1"/>
</dbReference>
<dbReference type="PANTHER" id="PTHR34218:SF4">
    <property type="entry name" value="ACYL-HOMOSERINE LACTONE ACYLASE QUIP"/>
    <property type="match status" value="1"/>
</dbReference>
<dbReference type="InterPro" id="IPR023343">
    <property type="entry name" value="Penicillin_amidase_dom1"/>
</dbReference>
<dbReference type="Gene3D" id="3.60.20.10">
    <property type="entry name" value="Glutamine Phosphoribosylpyrophosphate, subunit 1, domain 1"/>
    <property type="match status" value="1"/>
</dbReference>
<feature type="binding site" evidence="5">
    <location>
        <position position="227"/>
    </location>
    <ligand>
        <name>Ca(2+)</name>
        <dbReference type="ChEBI" id="CHEBI:29108"/>
    </ligand>
</feature>
<evidence type="ECO:0000256" key="4">
    <source>
        <dbReference type="PIRSR" id="PIRSR001227-1"/>
    </source>
</evidence>
<dbReference type="Proteomes" id="UP000224130">
    <property type="component" value="Unassembled WGS sequence"/>
</dbReference>
<comment type="cofactor">
    <cofactor evidence="5">
        <name>Ca(2+)</name>
        <dbReference type="ChEBI" id="CHEBI:29108"/>
    </cofactor>
    <text evidence="5">Binds 1 Ca(2+) ion per dimer.</text>
</comment>
<evidence type="ECO:0000256" key="7">
    <source>
        <dbReference type="SAM" id="Phobius"/>
    </source>
</evidence>
<dbReference type="Pfam" id="PF01804">
    <property type="entry name" value="Penicil_amidase"/>
    <property type="match status" value="1"/>
</dbReference>
<feature type="transmembrane region" description="Helical" evidence="7">
    <location>
        <begin position="35"/>
        <end position="56"/>
    </location>
</feature>
<dbReference type="Gene3D" id="2.30.120.10">
    <property type="match status" value="1"/>
</dbReference>
<feature type="binding site" evidence="5">
    <location>
        <position position="425"/>
    </location>
    <ligand>
        <name>Ca(2+)</name>
        <dbReference type="ChEBI" id="CHEBI:29108"/>
    </ligand>
</feature>
<evidence type="ECO:0000256" key="2">
    <source>
        <dbReference type="ARBA" id="ARBA00022801"/>
    </source>
</evidence>
<sequence length="915" mass="97274">MSATPASNEPDATPDVDDTIEDDGAPAPRSRLRRAVAGLAVLVALALVATVTFGVVTVRKPLPDLAGTQQLAGLSAEVTVERDAQGVPQVYASTPEDLFAAQGYVHAQDRFFEMDYRRHVTAGRLAELVGDVPAAIEADKVVRTLGWRQVAEEEWNLVSPETRSYLQAYARGVNAYLADRAPDDLAVEYTVLGTTVDVATPAPWDPVDSLAWLKAMAWDMRGNYDDELGRALAYSTLEDVDAVEELYPGFAEGGNTPILRKRDVNQTLRAEEAAGVSPGASDDPDGTGGTDASSTDAGTEGDAEGDGTTGVALGTAAVDDAVQATADALAAVPVLVGRGDGSGSNSWVVSGDLTESGSPILANDPHLSLGAPGIWYQVGLHCTQVDDACPFDVAGFSFSGFPGVVIGHNADLSWGLTNMGADVTDFFVERVRGDTWLRDAEAEEWADLDVRTETIRVNGGDPVELEVRSTDHGPLLSGVLDVGAVVDSPTEAGTEFGEYAVSLAWTALEPGRTADAVFAMGTASDAQDIRAAAELFEVPAMNIVFATTDGHIGYQAPGRIPVRDVVPGPVASDGTWPRPGWDPRYDWQGYVDPADMPRALDPEAGFIVAANQAVLPGGNDPYLTQDWDHGFRSERVRTLLSEQIAAGRPFTVADMEAIQSDDWSPFAAALVPVLLDVEVDDAYDAAGQEILAGWDYRTGSDSAAAAYFNAVWRNLLSTTFWDDLPEAALPTGGSRWLVVVRDMLERPEDPFWDDRSTLNVVETRDEVLTRALTSARRDLTVELSKEPSDWDWGSLHQLRLEHPVLGGDDVPALVRDFVNPAPVPMAGGTSVVNATAWDAASGSFAVTAGPSMRMVVDMGDLDSSTWVNVTGSSGHPASSHYDDQLPVWAAGESFAWPFGRDAVAAAAEDTTTLTP</sequence>
<evidence type="ECO:0000256" key="6">
    <source>
        <dbReference type="SAM" id="MobiDB-lite"/>
    </source>
</evidence>
<reference evidence="8 9" key="1">
    <citation type="submission" date="2017-10" db="EMBL/GenBank/DDBJ databases">
        <title>Sequencing the genomes of 1000 actinobacteria strains.</title>
        <authorList>
            <person name="Klenk H.-P."/>
        </authorList>
    </citation>
    <scope>NUCLEOTIDE SEQUENCE [LARGE SCALE GENOMIC DNA]</scope>
    <source>
        <strain evidence="8 9">DSM 21863</strain>
    </source>
</reference>
<comment type="caution">
    <text evidence="8">The sequence shown here is derived from an EMBL/GenBank/DDBJ whole genome shotgun (WGS) entry which is preliminary data.</text>
</comment>
<feature type="region of interest" description="Disordered" evidence="6">
    <location>
        <begin position="271"/>
        <end position="311"/>
    </location>
</feature>
<keyword evidence="5" id="KW-0106">Calcium</keyword>
<dbReference type="CDD" id="cd03747">
    <property type="entry name" value="Ntn_PGA_like"/>
    <property type="match status" value="1"/>
</dbReference>
<dbReference type="RefSeq" id="WP_342744857.1">
    <property type="nucleotide sequence ID" value="NZ_PDJJ01000001.1"/>
</dbReference>
<keyword evidence="7" id="KW-1133">Transmembrane helix</keyword>
<accession>A0A2A9EZH0</accession>
<comment type="similarity">
    <text evidence="1">Belongs to the peptidase S45 family.</text>
</comment>
<keyword evidence="2" id="KW-0378">Hydrolase</keyword>
<dbReference type="AlphaFoldDB" id="A0A2A9EZH0"/>
<evidence type="ECO:0000313" key="8">
    <source>
        <dbReference type="EMBL" id="PFG44268.1"/>
    </source>
</evidence>
<dbReference type="InterPro" id="IPR002692">
    <property type="entry name" value="S45"/>
</dbReference>
<feature type="compositionally biased region" description="Acidic residues" evidence="6">
    <location>
        <begin position="12"/>
        <end position="24"/>
    </location>
</feature>
<evidence type="ECO:0000256" key="1">
    <source>
        <dbReference type="ARBA" id="ARBA00006586"/>
    </source>
</evidence>
<keyword evidence="7" id="KW-0472">Membrane</keyword>
<keyword evidence="9" id="KW-1185">Reference proteome</keyword>
<proteinExistence type="inferred from homology"/>
<dbReference type="InterPro" id="IPR043147">
    <property type="entry name" value="Penicillin_amidase_A-knob"/>
</dbReference>
<dbReference type="GO" id="GO:0017000">
    <property type="term" value="P:antibiotic biosynthetic process"/>
    <property type="evidence" value="ECO:0007669"/>
    <property type="project" value="InterPro"/>
</dbReference>
<feature type="binding site" evidence="5">
    <location>
        <position position="569"/>
    </location>
    <ligand>
        <name>Ca(2+)</name>
        <dbReference type="ChEBI" id="CHEBI:29108"/>
    </ligand>
</feature>
<dbReference type="SUPFAM" id="SSF56235">
    <property type="entry name" value="N-terminal nucleophile aminohydrolases (Ntn hydrolases)"/>
    <property type="match status" value="1"/>
</dbReference>
<dbReference type="InterPro" id="IPR043146">
    <property type="entry name" value="Penicillin_amidase_N_B-knob"/>
</dbReference>
<feature type="active site" description="Nucleophile" evidence="4">
    <location>
        <position position="344"/>
    </location>
</feature>
<gene>
    <name evidence="8" type="ORF">ATJ88_2989</name>
</gene>
<evidence type="ECO:0000256" key="3">
    <source>
        <dbReference type="ARBA" id="ARBA00023145"/>
    </source>
</evidence>
<keyword evidence="5" id="KW-0479">Metal-binding</keyword>
<dbReference type="InterPro" id="IPR014395">
    <property type="entry name" value="Pen/GL7ACA/AHL_acylase"/>
</dbReference>
<dbReference type="InterPro" id="IPR029055">
    <property type="entry name" value="Ntn_hydrolases_N"/>
</dbReference>
<dbReference type="PANTHER" id="PTHR34218">
    <property type="entry name" value="PEPTIDASE S45 PENICILLIN AMIDASE"/>
    <property type="match status" value="1"/>
</dbReference>
<dbReference type="GO" id="GO:0046872">
    <property type="term" value="F:metal ion binding"/>
    <property type="evidence" value="ECO:0007669"/>
    <property type="project" value="UniProtKB-KW"/>
</dbReference>
<feature type="binding site" evidence="5">
    <location>
        <position position="422"/>
    </location>
    <ligand>
        <name>Ca(2+)</name>
        <dbReference type="ChEBI" id="CHEBI:29108"/>
    </ligand>
</feature>
<dbReference type="GO" id="GO:0016811">
    <property type="term" value="F:hydrolase activity, acting on carbon-nitrogen (but not peptide) bonds, in linear amides"/>
    <property type="evidence" value="ECO:0007669"/>
    <property type="project" value="InterPro"/>
</dbReference>
<feature type="region of interest" description="Disordered" evidence="6">
    <location>
        <begin position="1"/>
        <end position="27"/>
    </location>
</feature>
<keyword evidence="7" id="KW-0812">Transmembrane</keyword>
<evidence type="ECO:0000256" key="5">
    <source>
        <dbReference type="PIRSR" id="PIRSR001227-2"/>
    </source>
</evidence>
<dbReference type="PIRSF" id="PIRSF001227">
    <property type="entry name" value="Pen_acylase"/>
    <property type="match status" value="1"/>
</dbReference>
<organism evidence="8 9">
    <name type="scientific">Isoptericola jiangsuensis</name>
    <dbReference type="NCBI Taxonomy" id="548579"/>
    <lineage>
        <taxon>Bacteria</taxon>
        <taxon>Bacillati</taxon>
        <taxon>Actinomycetota</taxon>
        <taxon>Actinomycetes</taxon>
        <taxon>Micrococcales</taxon>
        <taxon>Promicromonosporaceae</taxon>
        <taxon>Isoptericola</taxon>
    </lineage>
</organism>
<evidence type="ECO:0000313" key="9">
    <source>
        <dbReference type="Proteomes" id="UP000224130"/>
    </source>
</evidence>
<protein>
    <submittedName>
        <fullName evidence="8">Penicillin amidase</fullName>
    </submittedName>
</protein>